<keyword evidence="11" id="KW-1185">Reference proteome</keyword>
<dbReference type="GO" id="GO:0005886">
    <property type="term" value="C:plasma membrane"/>
    <property type="evidence" value="ECO:0007669"/>
    <property type="project" value="UniProtKB-SubCell"/>
</dbReference>
<evidence type="ECO:0000256" key="4">
    <source>
        <dbReference type="ARBA" id="ARBA00022692"/>
    </source>
</evidence>
<sequence>MAVTTPQAAALHGREAAPASTARGPMSRRTRSKVAVVVRVVVAVVVAVVMAFPLWVMVVTALSGQSVFSSELDLLPTDVSLDNFARVFDAWPVGAWFSNSVTVTALTTIISVVVSVMAGYGFAKLRFPLKTPLFLVLLSTMMIPTQAILVPQFRLVNALGLVGTFWAVIIPGAAATFGIFLARQFMLAIPNELIEAAKIDGAGPVRIFVSIVLPLSKPLLAVLTLLSLMYQWNDFLWPLIVLRDPSLYTLPIGLQFLQGQYQTDYGALMAMTLITVGPLVVLFLVFQRWFVQGFATSGIR</sequence>
<comment type="similarity">
    <text evidence="7">Belongs to the binding-protein-dependent transport system permease family.</text>
</comment>
<dbReference type="PANTHER" id="PTHR43744:SF12">
    <property type="entry name" value="ABC TRANSPORTER PERMEASE PROTEIN MG189-RELATED"/>
    <property type="match status" value="1"/>
</dbReference>
<evidence type="ECO:0000256" key="7">
    <source>
        <dbReference type="RuleBase" id="RU363032"/>
    </source>
</evidence>
<accession>A0A1H2NCB1</accession>
<evidence type="ECO:0000313" key="11">
    <source>
        <dbReference type="Proteomes" id="UP000198825"/>
    </source>
</evidence>
<feature type="transmembrane region" description="Helical" evidence="7">
    <location>
        <begin position="265"/>
        <end position="286"/>
    </location>
</feature>
<feature type="transmembrane region" description="Helical" evidence="7">
    <location>
        <begin position="134"/>
        <end position="153"/>
    </location>
</feature>
<keyword evidence="6 7" id="KW-0472">Membrane</keyword>
<evidence type="ECO:0000256" key="1">
    <source>
        <dbReference type="ARBA" id="ARBA00004651"/>
    </source>
</evidence>
<evidence type="ECO:0000256" key="2">
    <source>
        <dbReference type="ARBA" id="ARBA00022448"/>
    </source>
</evidence>
<evidence type="ECO:0000256" key="5">
    <source>
        <dbReference type="ARBA" id="ARBA00022989"/>
    </source>
</evidence>
<dbReference type="CDD" id="cd06261">
    <property type="entry name" value="TM_PBP2"/>
    <property type="match status" value="1"/>
</dbReference>
<organism evidence="10 11">
    <name type="scientific">Microlunatus sagamiharensis</name>
    <dbReference type="NCBI Taxonomy" id="546874"/>
    <lineage>
        <taxon>Bacteria</taxon>
        <taxon>Bacillati</taxon>
        <taxon>Actinomycetota</taxon>
        <taxon>Actinomycetes</taxon>
        <taxon>Propionibacteriales</taxon>
        <taxon>Propionibacteriaceae</taxon>
        <taxon>Microlunatus</taxon>
    </lineage>
</organism>
<feature type="transmembrane region" description="Helical" evidence="7">
    <location>
        <begin position="101"/>
        <end position="122"/>
    </location>
</feature>
<keyword evidence="2 7" id="KW-0813">Transport</keyword>
<evidence type="ECO:0000256" key="8">
    <source>
        <dbReference type="SAM" id="MobiDB-lite"/>
    </source>
</evidence>
<dbReference type="AlphaFoldDB" id="A0A1H2NCB1"/>
<feature type="transmembrane region" description="Helical" evidence="7">
    <location>
        <begin position="207"/>
        <end position="230"/>
    </location>
</feature>
<dbReference type="Gene3D" id="1.10.3720.10">
    <property type="entry name" value="MetI-like"/>
    <property type="match status" value="1"/>
</dbReference>
<keyword evidence="5 7" id="KW-1133">Transmembrane helix</keyword>
<dbReference type="InterPro" id="IPR000515">
    <property type="entry name" value="MetI-like"/>
</dbReference>
<name>A0A1H2NCB1_9ACTN</name>
<keyword evidence="4 7" id="KW-0812">Transmembrane</keyword>
<dbReference type="EMBL" id="LT629799">
    <property type="protein sequence ID" value="SDV03097.1"/>
    <property type="molecule type" value="Genomic_DNA"/>
</dbReference>
<dbReference type="GO" id="GO:0055085">
    <property type="term" value="P:transmembrane transport"/>
    <property type="evidence" value="ECO:0007669"/>
    <property type="project" value="InterPro"/>
</dbReference>
<dbReference type="Pfam" id="PF00528">
    <property type="entry name" value="BPD_transp_1"/>
    <property type="match status" value="1"/>
</dbReference>
<dbReference type="STRING" id="546874.SAMN04488544_3744"/>
<dbReference type="RefSeq" id="WP_197680510.1">
    <property type="nucleotide sequence ID" value="NZ_LT629799.1"/>
</dbReference>
<dbReference type="PROSITE" id="PS50928">
    <property type="entry name" value="ABC_TM1"/>
    <property type="match status" value="1"/>
</dbReference>
<dbReference type="Proteomes" id="UP000198825">
    <property type="component" value="Chromosome I"/>
</dbReference>
<evidence type="ECO:0000313" key="10">
    <source>
        <dbReference type="EMBL" id="SDV03097.1"/>
    </source>
</evidence>
<dbReference type="SUPFAM" id="SSF161098">
    <property type="entry name" value="MetI-like"/>
    <property type="match status" value="1"/>
</dbReference>
<dbReference type="PANTHER" id="PTHR43744">
    <property type="entry name" value="ABC TRANSPORTER PERMEASE PROTEIN MG189-RELATED-RELATED"/>
    <property type="match status" value="1"/>
</dbReference>
<reference evidence="11" key="1">
    <citation type="submission" date="2016-10" db="EMBL/GenBank/DDBJ databases">
        <authorList>
            <person name="Varghese N."/>
            <person name="Submissions S."/>
        </authorList>
    </citation>
    <scope>NUCLEOTIDE SEQUENCE [LARGE SCALE GENOMIC DNA]</scope>
    <source>
        <strain evidence="11">DSM 21743</strain>
    </source>
</reference>
<feature type="domain" description="ABC transmembrane type-1" evidence="9">
    <location>
        <begin position="97"/>
        <end position="286"/>
    </location>
</feature>
<evidence type="ECO:0000256" key="3">
    <source>
        <dbReference type="ARBA" id="ARBA00022475"/>
    </source>
</evidence>
<feature type="transmembrane region" description="Helical" evidence="7">
    <location>
        <begin position="165"/>
        <end position="186"/>
    </location>
</feature>
<keyword evidence="3" id="KW-1003">Cell membrane</keyword>
<evidence type="ECO:0000259" key="9">
    <source>
        <dbReference type="PROSITE" id="PS50928"/>
    </source>
</evidence>
<feature type="region of interest" description="Disordered" evidence="8">
    <location>
        <begin position="1"/>
        <end position="25"/>
    </location>
</feature>
<gene>
    <name evidence="10" type="ORF">SAMN04488544_3744</name>
</gene>
<evidence type="ECO:0000256" key="6">
    <source>
        <dbReference type="ARBA" id="ARBA00023136"/>
    </source>
</evidence>
<dbReference type="InterPro" id="IPR035906">
    <property type="entry name" value="MetI-like_sf"/>
</dbReference>
<proteinExistence type="inferred from homology"/>
<comment type="subcellular location">
    <subcellularLocation>
        <location evidence="1 7">Cell membrane</location>
        <topology evidence="1 7">Multi-pass membrane protein</topology>
    </subcellularLocation>
</comment>
<protein>
    <submittedName>
        <fullName evidence="10">Carbohydrate ABC transporter membrane protein 2, CUT1 family</fullName>
    </submittedName>
</protein>
<feature type="transmembrane region" description="Helical" evidence="7">
    <location>
        <begin position="36"/>
        <end position="62"/>
    </location>
</feature>